<proteinExistence type="predicted"/>
<gene>
    <name evidence="3" type="ORF">SAMN02745223_01049</name>
    <name evidence="2" type="ORF">VW29_13460</name>
</gene>
<feature type="transmembrane region" description="Helical" evidence="1">
    <location>
        <begin position="37"/>
        <end position="57"/>
    </location>
</feature>
<name>A0A0F5LNL5_9HYPH</name>
<feature type="transmembrane region" description="Helical" evidence="1">
    <location>
        <begin position="6"/>
        <end position="25"/>
    </location>
</feature>
<protein>
    <submittedName>
        <fullName evidence="2">Uncharacterized protein</fullName>
    </submittedName>
</protein>
<dbReference type="RefSeq" id="WP_046135776.1">
    <property type="nucleotide sequence ID" value="NZ_FQVC01000002.1"/>
</dbReference>
<evidence type="ECO:0000313" key="2">
    <source>
        <dbReference type="EMBL" id="KKB83699.1"/>
    </source>
</evidence>
<dbReference type="AlphaFoldDB" id="A0A0F5LNL5"/>
<evidence type="ECO:0000313" key="5">
    <source>
        <dbReference type="Proteomes" id="UP000184533"/>
    </source>
</evidence>
<evidence type="ECO:0000256" key="1">
    <source>
        <dbReference type="SAM" id="Phobius"/>
    </source>
</evidence>
<keyword evidence="1" id="KW-0472">Membrane</keyword>
<evidence type="ECO:0000313" key="4">
    <source>
        <dbReference type="Proteomes" id="UP000033608"/>
    </source>
</evidence>
<organism evidence="2 4">
    <name type="scientific">Devosia limi DSM 17137</name>
    <dbReference type="NCBI Taxonomy" id="1121477"/>
    <lineage>
        <taxon>Bacteria</taxon>
        <taxon>Pseudomonadati</taxon>
        <taxon>Pseudomonadota</taxon>
        <taxon>Alphaproteobacteria</taxon>
        <taxon>Hyphomicrobiales</taxon>
        <taxon>Devosiaceae</taxon>
        <taxon>Devosia</taxon>
    </lineage>
</organism>
<keyword evidence="1" id="KW-1133">Transmembrane helix</keyword>
<keyword evidence="1" id="KW-0812">Transmembrane</keyword>
<dbReference type="Proteomes" id="UP000184533">
    <property type="component" value="Unassembled WGS sequence"/>
</dbReference>
<reference evidence="3 5" key="2">
    <citation type="submission" date="2016-11" db="EMBL/GenBank/DDBJ databases">
        <authorList>
            <person name="Jaros S."/>
            <person name="Januszkiewicz K."/>
            <person name="Wedrychowicz H."/>
        </authorList>
    </citation>
    <scope>NUCLEOTIDE SEQUENCE [LARGE SCALE GENOMIC DNA]</scope>
    <source>
        <strain evidence="3 5">DSM 17137</strain>
    </source>
</reference>
<accession>A0A0F5LNL5</accession>
<sequence length="101" mass="11000">MIGKLWPLLIGFCIWAAAFVGLYGLQALGCVWGWPEALHRGVLVGVCVFTLAVLLVLLRWQFRAYTANPVAIDRAGLWLTVAAILASVVIFVPSLFLSLCV</sequence>
<feature type="transmembrane region" description="Helical" evidence="1">
    <location>
        <begin position="77"/>
        <end position="100"/>
    </location>
</feature>
<keyword evidence="4" id="KW-1185">Reference proteome</keyword>
<evidence type="ECO:0000313" key="3">
    <source>
        <dbReference type="EMBL" id="SHE73833.1"/>
    </source>
</evidence>
<dbReference type="EMBL" id="LAJF01000089">
    <property type="protein sequence ID" value="KKB83699.1"/>
    <property type="molecule type" value="Genomic_DNA"/>
</dbReference>
<dbReference type="PATRIC" id="fig|1121477.3.peg.3851"/>
<dbReference type="STRING" id="1121477.SAMN02745223_01049"/>
<dbReference type="EMBL" id="FQVC01000002">
    <property type="protein sequence ID" value="SHE73833.1"/>
    <property type="molecule type" value="Genomic_DNA"/>
</dbReference>
<reference evidence="2 4" key="1">
    <citation type="submission" date="2015-03" db="EMBL/GenBank/DDBJ databases">
        <authorList>
            <person name="Hassan Y.I."/>
            <person name="Lepp D."/>
            <person name="Zhou T."/>
        </authorList>
    </citation>
    <scope>NUCLEOTIDE SEQUENCE [LARGE SCALE GENOMIC DNA]</scope>
    <source>
        <strain evidence="2 4">DSM 17137</strain>
    </source>
</reference>
<dbReference type="Proteomes" id="UP000033608">
    <property type="component" value="Unassembled WGS sequence"/>
</dbReference>
<dbReference type="OrthoDB" id="7277252at2"/>